<keyword evidence="11" id="KW-1185">Reference proteome</keyword>
<feature type="domain" description="Major facilitator superfamily (MFS) profile" evidence="9">
    <location>
        <begin position="1"/>
        <end position="415"/>
    </location>
</feature>
<keyword evidence="3" id="KW-1003">Cell membrane</keyword>
<evidence type="ECO:0000256" key="1">
    <source>
        <dbReference type="ARBA" id="ARBA00004651"/>
    </source>
</evidence>
<dbReference type="SUPFAM" id="SSF103473">
    <property type="entry name" value="MFS general substrate transporter"/>
    <property type="match status" value="1"/>
</dbReference>
<evidence type="ECO:0000256" key="8">
    <source>
        <dbReference type="SAM" id="Phobius"/>
    </source>
</evidence>
<evidence type="ECO:0000256" key="3">
    <source>
        <dbReference type="ARBA" id="ARBA00022475"/>
    </source>
</evidence>
<dbReference type="InterPro" id="IPR020846">
    <property type="entry name" value="MFS_dom"/>
</dbReference>
<evidence type="ECO:0000313" key="10">
    <source>
        <dbReference type="EMBL" id="KOC63441.1"/>
    </source>
</evidence>
<feature type="transmembrane region" description="Helical" evidence="8">
    <location>
        <begin position="389"/>
        <end position="411"/>
    </location>
</feature>
<dbReference type="InterPro" id="IPR050549">
    <property type="entry name" value="MFS_Trehalose_Transporter"/>
</dbReference>
<dbReference type="GO" id="GO:0005886">
    <property type="term" value="C:plasma membrane"/>
    <property type="evidence" value="ECO:0007669"/>
    <property type="project" value="UniProtKB-SubCell"/>
</dbReference>
<feature type="transmembrane region" description="Helical" evidence="8">
    <location>
        <begin position="264"/>
        <end position="283"/>
    </location>
</feature>
<feature type="transmembrane region" description="Helical" evidence="8">
    <location>
        <begin position="361"/>
        <end position="383"/>
    </location>
</feature>
<keyword evidence="2" id="KW-0813">Transport</keyword>
<dbReference type="Gene3D" id="1.20.1250.20">
    <property type="entry name" value="MFS general substrate transporter like domains"/>
    <property type="match status" value="1"/>
</dbReference>
<accession>A0A0L7QY11</accession>
<feature type="transmembrane region" description="Helical" evidence="8">
    <location>
        <begin position="290"/>
        <end position="312"/>
    </location>
</feature>
<keyword evidence="5 8" id="KW-0812">Transmembrane</keyword>
<feature type="transmembrane region" description="Helical" evidence="8">
    <location>
        <begin position="225"/>
        <end position="252"/>
    </location>
</feature>
<dbReference type="PROSITE" id="PS00217">
    <property type="entry name" value="SUGAR_TRANSPORT_2"/>
    <property type="match status" value="1"/>
</dbReference>
<evidence type="ECO:0000256" key="7">
    <source>
        <dbReference type="ARBA" id="ARBA00023136"/>
    </source>
</evidence>
<sequence>MFLAWPPPMILQPQADDSSFKITVDQFPWAASLLKLGTAFGCLLSMFIVDLVGRKISILFTYVPTFLCWLLVAWKPSASNLCLARFMAGASSGIIFTSGTMYVTEISRPQIRGILCGCFILMDYCGNLTGYAVASFGTMHVFPYVAMSLATVQFTMFIWFPESPYYLLQRKRFEAAMDSLIFLRNSPDVSEEMDSIVRSVECDPRNNGVLSSVLHLISQSGGKSLILFGLCIMTVQAFSSSIVLIGYAQTIFEKTDVQMQGSQMSIVLAMLHLTSYLVCISLVDSLGRRSLMIVSTVGVAYCSFLLGVYFCMEENTVYMTNLQLLPFVVILFYAVSVSLGLTYVPFVIVNEIFPMYSRATCVSFCFCINFTWSFIILCIWSAVTFQHNMYIVFWFISSLNAFSILLLVFYLPETKRKSFLQIQNSIIGKIIK</sequence>
<dbReference type="STRING" id="597456.A0A0L7QY11"/>
<organism evidence="10 11">
    <name type="scientific">Habropoda laboriosa</name>
    <dbReference type="NCBI Taxonomy" id="597456"/>
    <lineage>
        <taxon>Eukaryota</taxon>
        <taxon>Metazoa</taxon>
        <taxon>Ecdysozoa</taxon>
        <taxon>Arthropoda</taxon>
        <taxon>Hexapoda</taxon>
        <taxon>Insecta</taxon>
        <taxon>Pterygota</taxon>
        <taxon>Neoptera</taxon>
        <taxon>Endopterygota</taxon>
        <taxon>Hymenoptera</taxon>
        <taxon>Apocrita</taxon>
        <taxon>Aculeata</taxon>
        <taxon>Apoidea</taxon>
        <taxon>Anthophila</taxon>
        <taxon>Apidae</taxon>
        <taxon>Habropoda</taxon>
    </lineage>
</organism>
<feature type="transmembrane region" description="Helical" evidence="8">
    <location>
        <begin position="324"/>
        <end position="349"/>
    </location>
</feature>
<dbReference type="OrthoDB" id="6133115at2759"/>
<evidence type="ECO:0000256" key="4">
    <source>
        <dbReference type="ARBA" id="ARBA00022597"/>
    </source>
</evidence>
<dbReference type="InterPro" id="IPR036259">
    <property type="entry name" value="MFS_trans_sf"/>
</dbReference>
<feature type="transmembrane region" description="Helical" evidence="8">
    <location>
        <begin position="140"/>
        <end position="160"/>
    </location>
</feature>
<protein>
    <submittedName>
        <fullName evidence="10">Facilitated trehalose transporter Tret1</fullName>
    </submittedName>
</protein>
<dbReference type="Pfam" id="PF00083">
    <property type="entry name" value="Sugar_tr"/>
    <property type="match status" value="1"/>
</dbReference>
<dbReference type="EMBL" id="KQ414699">
    <property type="protein sequence ID" value="KOC63441.1"/>
    <property type="molecule type" value="Genomic_DNA"/>
</dbReference>
<name>A0A0L7QY11_9HYME</name>
<evidence type="ECO:0000256" key="5">
    <source>
        <dbReference type="ARBA" id="ARBA00022692"/>
    </source>
</evidence>
<dbReference type="AlphaFoldDB" id="A0A0L7QY11"/>
<gene>
    <name evidence="10" type="ORF">WH47_01931</name>
</gene>
<keyword evidence="6 8" id="KW-1133">Transmembrane helix</keyword>
<evidence type="ECO:0000256" key="6">
    <source>
        <dbReference type="ARBA" id="ARBA00022989"/>
    </source>
</evidence>
<dbReference type="Proteomes" id="UP000053825">
    <property type="component" value="Unassembled WGS sequence"/>
</dbReference>
<evidence type="ECO:0000259" key="9">
    <source>
        <dbReference type="PROSITE" id="PS50850"/>
    </source>
</evidence>
<keyword evidence="4" id="KW-0762">Sugar transport</keyword>
<dbReference type="InterPro" id="IPR005829">
    <property type="entry name" value="Sugar_transporter_CS"/>
</dbReference>
<dbReference type="PROSITE" id="PS00216">
    <property type="entry name" value="SUGAR_TRANSPORT_1"/>
    <property type="match status" value="1"/>
</dbReference>
<feature type="transmembrane region" description="Helical" evidence="8">
    <location>
        <begin position="56"/>
        <end position="74"/>
    </location>
</feature>
<feature type="transmembrane region" description="Helical" evidence="8">
    <location>
        <begin position="86"/>
        <end position="104"/>
    </location>
</feature>
<evidence type="ECO:0000256" key="2">
    <source>
        <dbReference type="ARBA" id="ARBA00022448"/>
    </source>
</evidence>
<dbReference type="GO" id="GO:0022857">
    <property type="term" value="F:transmembrane transporter activity"/>
    <property type="evidence" value="ECO:0007669"/>
    <property type="project" value="InterPro"/>
</dbReference>
<dbReference type="PROSITE" id="PS50850">
    <property type="entry name" value="MFS"/>
    <property type="match status" value="1"/>
</dbReference>
<dbReference type="PANTHER" id="PTHR48021:SF1">
    <property type="entry name" value="GH07001P-RELATED"/>
    <property type="match status" value="1"/>
</dbReference>
<comment type="subcellular location">
    <subcellularLocation>
        <location evidence="1">Cell membrane</location>
        <topology evidence="1">Multi-pass membrane protein</topology>
    </subcellularLocation>
</comment>
<feature type="transmembrane region" description="Helical" evidence="8">
    <location>
        <begin position="111"/>
        <end position="134"/>
    </location>
</feature>
<dbReference type="InterPro" id="IPR005828">
    <property type="entry name" value="MFS_sugar_transport-like"/>
</dbReference>
<dbReference type="FunFam" id="1.20.1250.20:FF:000218">
    <property type="entry name" value="facilitated trehalose transporter Tret1"/>
    <property type="match status" value="1"/>
</dbReference>
<reference evidence="10 11" key="1">
    <citation type="submission" date="2015-07" db="EMBL/GenBank/DDBJ databases">
        <title>The genome of Habropoda laboriosa.</title>
        <authorList>
            <person name="Pan H."/>
            <person name="Kapheim K."/>
        </authorList>
    </citation>
    <scope>NUCLEOTIDE SEQUENCE [LARGE SCALE GENOMIC DNA]</scope>
    <source>
        <strain evidence="10">0110345459</strain>
    </source>
</reference>
<keyword evidence="7 8" id="KW-0472">Membrane</keyword>
<proteinExistence type="predicted"/>
<feature type="transmembrane region" description="Helical" evidence="8">
    <location>
        <begin position="27"/>
        <end position="49"/>
    </location>
</feature>
<evidence type="ECO:0000313" key="11">
    <source>
        <dbReference type="Proteomes" id="UP000053825"/>
    </source>
</evidence>
<dbReference type="PANTHER" id="PTHR48021">
    <property type="match status" value="1"/>
</dbReference>